<dbReference type="EMBL" id="JAULBC010000004">
    <property type="protein sequence ID" value="MEX6688542.1"/>
    <property type="molecule type" value="Genomic_DNA"/>
</dbReference>
<protein>
    <submittedName>
        <fullName evidence="2">Uncharacterized protein</fullName>
    </submittedName>
</protein>
<keyword evidence="1" id="KW-0472">Membrane</keyword>
<keyword evidence="3" id="KW-1185">Reference proteome</keyword>
<keyword evidence="1" id="KW-1133">Transmembrane helix</keyword>
<dbReference type="RefSeq" id="WP_369329951.1">
    <property type="nucleotide sequence ID" value="NZ_JAULBC010000004.1"/>
</dbReference>
<keyword evidence="1" id="KW-0812">Transmembrane</keyword>
<name>A0ABV3ZF88_9BACT</name>
<sequence length="100" mass="11115">MKLSFVNQFLQLIGVAFSGFAFSYVAGLYLSVGLDISDSFEVNFGLGISKYDLSINNEPENHIVTINIVALALIYWIDKRSKKLAEEKNFAEVSSIGMNE</sequence>
<comment type="caution">
    <text evidence="2">The sequence shown here is derived from an EMBL/GenBank/DDBJ whole genome shotgun (WGS) entry which is preliminary data.</text>
</comment>
<proteinExistence type="predicted"/>
<accession>A0ABV3ZF88</accession>
<reference evidence="2 3" key="1">
    <citation type="submission" date="2023-07" db="EMBL/GenBank/DDBJ databases">
        <authorList>
            <person name="Lian W.-H."/>
        </authorList>
    </citation>
    <scope>NUCLEOTIDE SEQUENCE [LARGE SCALE GENOMIC DNA]</scope>
    <source>
        <strain evidence="2 3">SYSU DXS3180</strain>
    </source>
</reference>
<organism evidence="2 3">
    <name type="scientific">Danxiaibacter flavus</name>
    <dbReference type="NCBI Taxonomy" id="3049108"/>
    <lineage>
        <taxon>Bacteria</taxon>
        <taxon>Pseudomonadati</taxon>
        <taxon>Bacteroidota</taxon>
        <taxon>Chitinophagia</taxon>
        <taxon>Chitinophagales</taxon>
        <taxon>Chitinophagaceae</taxon>
        <taxon>Danxiaibacter</taxon>
    </lineage>
</organism>
<feature type="transmembrane region" description="Helical" evidence="1">
    <location>
        <begin position="61"/>
        <end position="78"/>
    </location>
</feature>
<gene>
    <name evidence="2" type="ORF">QTN47_13600</name>
</gene>
<evidence type="ECO:0000256" key="1">
    <source>
        <dbReference type="SAM" id="Phobius"/>
    </source>
</evidence>
<evidence type="ECO:0000313" key="3">
    <source>
        <dbReference type="Proteomes" id="UP001560573"/>
    </source>
</evidence>
<dbReference type="Proteomes" id="UP001560573">
    <property type="component" value="Unassembled WGS sequence"/>
</dbReference>
<evidence type="ECO:0000313" key="2">
    <source>
        <dbReference type="EMBL" id="MEX6688542.1"/>
    </source>
</evidence>
<feature type="transmembrane region" description="Helical" evidence="1">
    <location>
        <begin position="12"/>
        <end position="32"/>
    </location>
</feature>